<evidence type="ECO:0000313" key="4">
    <source>
        <dbReference type="EMBL" id="PSH68396.1"/>
    </source>
</evidence>
<keyword evidence="5" id="KW-1185">Reference proteome</keyword>
<name>A0A2P7BPJ9_9HYPH</name>
<dbReference type="Proteomes" id="UP000241444">
    <property type="component" value="Unassembled WGS sequence"/>
</dbReference>
<dbReference type="PROSITE" id="PS50110">
    <property type="entry name" value="RESPONSE_REGULATORY"/>
    <property type="match status" value="1"/>
</dbReference>
<organism evidence="4 5">
    <name type="scientific">Phyllobacterium brassicacearum</name>
    <dbReference type="NCBI Taxonomy" id="314235"/>
    <lineage>
        <taxon>Bacteria</taxon>
        <taxon>Pseudomonadati</taxon>
        <taxon>Pseudomonadota</taxon>
        <taxon>Alphaproteobacteria</taxon>
        <taxon>Hyphomicrobiales</taxon>
        <taxon>Phyllobacteriaceae</taxon>
        <taxon>Phyllobacterium</taxon>
    </lineage>
</organism>
<evidence type="ECO:0000313" key="5">
    <source>
        <dbReference type="Proteomes" id="UP000241444"/>
    </source>
</evidence>
<dbReference type="AlphaFoldDB" id="A0A2P7BPJ9"/>
<dbReference type="Pfam" id="PF00072">
    <property type="entry name" value="Response_reg"/>
    <property type="match status" value="1"/>
</dbReference>
<dbReference type="Gene3D" id="3.40.50.2300">
    <property type="match status" value="1"/>
</dbReference>
<dbReference type="EMBL" id="PGGO01000009">
    <property type="protein sequence ID" value="PSH68396.1"/>
    <property type="molecule type" value="Genomic_DNA"/>
</dbReference>
<feature type="domain" description="Response regulatory" evidence="3">
    <location>
        <begin position="17"/>
        <end position="131"/>
    </location>
</feature>
<evidence type="ECO:0000256" key="2">
    <source>
        <dbReference type="PROSITE-ProRule" id="PRU00169"/>
    </source>
</evidence>
<comment type="caution">
    <text evidence="4">The sequence shown here is derived from an EMBL/GenBank/DDBJ whole genome shotgun (WGS) entry which is preliminary data.</text>
</comment>
<dbReference type="InterPro" id="IPR050595">
    <property type="entry name" value="Bact_response_regulator"/>
</dbReference>
<dbReference type="GO" id="GO:0000160">
    <property type="term" value="P:phosphorelay signal transduction system"/>
    <property type="evidence" value="ECO:0007669"/>
    <property type="project" value="InterPro"/>
</dbReference>
<evidence type="ECO:0000256" key="1">
    <source>
        <dbReference type="ARBA" id="ARBA00022553"/>
    </source>
</evidence>
<reference evidence="5" key="1">
    <citation type="submission" date="2017-11" db="EMBL/GenBank/DDBJ databases">
        <authorList>
            <person name="Kuznetsova I."/>
            <person name="Sazanova A."/>
            <person name="Chirak E."/>
            <person name="Safronova V."/>
            <person name="Willems A."/>
        </authorList>
    </citation>
    <scope>NUCLEOTIDE SEQUENCE [LARGE SCALE GENOMIC DNA]</scope>
    <source>
        <strain evidence="5">STM 196</strain>
    </source>
</reference>
<dbReference type="SMART" id="SM00448">
    <property type="entry name" value="REC"/>
    <property type="match status" value="1"/>
</dbReference>
<proteinExistence type="predicted"/>
<sequence>MTTVRCAKVFILALVPTIAVVDDDKSIRDALAELLEVFDFKCRVFERPESFLAAHAQGRFDCLITDLNMKSITGLQLQQTLAALDPGLPMIFISAQSDSEARSKALRSGAVAFLSKPIDDDVLYRHIISALNRC</sequence>
<dbReference type="InterPro" id="IPR011006">
    <property type="entry name" value="CheY-like_superfamily"/>
</dbReference>
<dbReference type="OrthoDB" id="9782655at2"/>
<accession>A0A2P7BPJ9</accession>
<gene>
    <name evidence="4" type="ORF">CU102_13990</name>
</gene>
<dbReference type="SUPFAM" id="SSF52172">
    <property type="entry name" value="CheY-like"/>
    <property type="match status" value="1"/>
</dbReference>
<feature type="modified residue" description="4-aspartylphosphate" evidence="2">
    <location>
        <position position="66"/>
    </location>
</feature>
<dbReference type="PANTHER" id="PTHR44591:SF25">
    <property type="entry name" value="CHEMOTAXIS TWO-COMPONENT RESPONSE REGULATOR"/>
    <property type="match status" value="1"/>
</dbReference>
<protein>
    <submittedName>
        <fullName evidence="4">Two-component system response regulator</fullName>
    </submittedName>
</protein>
<dbReference type="PANTHER" id="PTHR44591">
    <property type="entry name" value="STRESS RESPONSE REGULATOR PROTEIN 1"/>
    <property type="match status" value="1"/>
</dbReference>
<evidence type="ECO:0000259" key="3">
    <source>
        <dbReference type="PROSITE" id="PS50110"/>
    </source>
</evidence>
<keyword evidence="1 2" id="KW-0597">Phosphoprotein</keyword>
<dbReference type="InterPro" id="IPR001789">
    <property type="entry name" value="Sig_transdc_resp-reg_receiver"/>
</dbReference>